<dbReference type="InterPro" id="IPR052306">
    <property type="entry name" value="CYP450_71D"/>
</dbReference>
<evidence type="ECO:0000256" key="4">
    <source>
        <dbReference type="ARBA" id="ARBA00023002"/>
    </source>
</evidence>
<organism evidence="7 8">
    <name type="scientific">Lactuca sativa</name>
    <name type="common">Garden lettuce</name>
    <dbReference type="NCBI Taxonomy" id="4236"/>
    <lineage>
        <taxon>Eukaryota</taxon>
        <taxon>Viridiplantae</taxon>
        <taxon>Streptophyta</taxon>
        <taxon>Embryophyta</taxon>
        <taxon>Tracheophyta</taxon>
        <taxon>Spermatophyta</taxon>
        <taxon>Magnoliopsida</taxon>
        <taxon>eudicotyledons</taxon>
        <taxon>Gunneridae</taxon>
        <taxon>Pentapetalae</taxon>
        <taxon>asterids</taxon>
        <taxon>campanulids</taxon>
        <taxon>Asterales</taxon>
        <taxon>Asteraceae</taxon>
        <taxon>Cichorioideae</taxon>
        <taxon>Cichorieae</taxon>
        <taxon>Lactucinae</taxon>
        <taxon>Lactuca</taxon>
    </lineage>
</organism>
<dbReference type="EMBL" id="NBSK02000007">
    <property type="protein sequence ID" value="KAJ0195866.1"/>
    <property type="molecule type" value="Genomic_DNA"/>
</dbReference>
<protein>
    <submittedName>
        <fullName evidence="7">Uncharacterized protein</fullName>
    </submittedName>
</protein>
<accession>A0A9R1V046</accession>
<dbReference type="AlphaFoldDB" id="A0A9R1V046"/>
<dbReference type="Proteomes" id="UP000235145">
    <property type="component" value="Unassembled WGS sequence"/>
</dbReference>
<keyword evidence="2" id="KW-0349">Heme</keyword>
<dbReference type="GO" id="GO:0004497">
    <property type="term" value="F:monooxygenase activity"/>
    <property type="evidence" value="ECO:0007669"/>
    <property type="project" value="UniProtKB-KW"/>
</dbReference>
<keyword evidence="3" id="KW-0479">Metal-binding</keyword>
<proteinExistence type="inferred from homology"/>
<dbReference type="GO" id="GO:0046872">
    <property type="term" value="F:metal ion binding"/>
    <property type="evidence" value="ECO:0007669"/>
    <property type="project" value="UniProtKB-KW"/>
</dbReference>
<gene>
    <name evidence="7" type="ORF">LSAT_V11C700356650</name>
</gene>
<comment type="caution">
    <text evidence="7">The sequence shown here is derived from an EMBL/GenBank/DDBJ whole genome shotgun (WGS) entry which is preliminary data.</text>
</comment>
<evidence type="ECO:0000256" key="3">
    <source>
        <dbReference type="ARBA" id="ARBA00022723"/>
    </source>
</evidence>
<sequence length="100" mass="11282">MKMATLGNNYKAQHQAVLIGLIKDLLVTSGAFNVGEFFPRLKFLNIVLGIKSKWLKIHKDDKVLEDVLEDHKGKRGVGGIERLDEDLVDVLLRIKEGEEL</sequence>
<evidence type="ECO:0000313" key="8">
    <source>
        <dbReference type="Proteomes" id="UP000235145"/>
    </source>
</evidence>
<dbReference type="PANTHER" id="PTHR47953:SF5">
    <property type="entry name" value="CYTOCHROME P450 71AV8-LIKE"/>
    <property type="match status" value="1"/>
</dbReference>
<keyword evidence="8" id="KW-1185">Reference proteome</keyword>
<keyword evidence="4" id="KW-0560">Oxidoreductase</keyword>
<comment type="similarity">
    <text evidence="1">Belongs to the cytochrome P450 family.</text>
</comment>
<dbReference type="PANTHER" id="PTHR47953">
    <property type="entry name" value="OS08G0105600 PROTEIN"/>
    <property type="match status" value="1"/>
</dbReference>
<evidence type="ECO:0000256" key="5">
    <source>
        <dbReference type="ARBA" id="ARBA00023004"/>
    </source>
</evidence>
<keyword evidence="6" id="KW-0503">Monooxygenase</keyword>
<name>A0A9R1V046_LACSA</name>
<reference evidence="7 8" key="1">
    <citation type="journal article" date="2017" name="Nat. Commun.">
        <title>Genome assembly with in vitro proximity ligation data and whole-genome triplication in lettuce.</title>
        <authorList>
            <person name="Reyes-Chin-Wo S."/>
            <person name="Wang Z."/>
            <person name="Yang X."/>
            <person name="Kozik A."/>
            <person name="Arikit S."/>
            <person name="Song C."/>
            <person name="Xia L."/>
            <person name="Froenicke L."/>
            <person name="Lavelle D.O."/>
            <person name="Truco M.J."/>
            <person name="Xia R."/>
            <person name="Zhu S."/>
            <person name="Xu C."/>
            <person name="Xu H."/>
            <person name="Xu X."/>
            <person name="Cox K."/>
            <person name="Korf I."/>
            <person name="Meyers B.C."/>
            <person name="Michelmore R.W."/>
        </authorList>
    </citation>
    <scope>NUCLEOTIDE SEQUENCE [LARGE SCALE GENOMIC DNA]</scope>
    <source>
        <strain evidence="8">cv. Salinas</strain>
        <tissue evidence="7">Seedlings</tissue>
    </source>
</reference>
<evidence type="ECO:0000313" key="7">
    <source>
        <dbReference type="EMBL" id="KAJ0195866.1"/>
    </source>
</evidence>
<keyword evidence="5" id="KW-0408">Iron</keyword>
<evidence type="ECO:0000256" key="2">
    <source>
        <dbReference type="ARBA" id="ARBA00022617"/>
    </source>
</evidence>
<evidence type="ECO:0000256" key="1">
    <source>
        <dbReference type="ARBA" id="ARBA00010617"/>
    </source>
</evidence>
<evidence type="ECO:0000256" key="6">
    <source>
        <dbReference type="ARBA" id="ARBA00023033"/>
    </source>
</evidence>